<sequence length="395" mass="44617">MTDELELQLLNQYAPNKERLAIRIAALKIIKKTIFCALKGIYVTIAEYGSLPLKTFLPEGDIDLTVVVPEYQGVNITEFILERVKAQFEYISILHPEYSISDLLEINAKIRLIKLRVCGIPVDISVNQLGGVRTLCFLEEIDRLFPDHFFKRCIIIAKVWAYYESRVLGSMQGLLSTYALEILVLYIINCFPESRTSPLHVLTTMINVLAEHDWENEIITCCGSMSASKYVLALQNCEHPEHKVDKSLKHPILSLVLLQNLQSEIGTNEGFIYPQLKLMNIIDPLDSANNLGKSVSVANFSKIQIAFKAASEVVKVYGVSSLFSKQFYKIHKIDAIVNEGSFEEDSNSYSDNNPNKEYLPSLSANIFRLKENLTLCKSILDPVYGTAYHFVNSGF</sequence>
<name>A0AAU9JR05_9CILI</name>
<feature type="domain" description="PAP/OAS1 substrate-binding-related" evidence="1">
    <location>
        <begin position="147"/>
        <end position="312"/>
    </location>
</feature>
<proteinExistence type="predicted"/>
<protein>
    <recommendedName>
        <fullName evidence="1">PAP/OAS1 substrate-binding-related domain-containing protein</fullName>
    </recommendedName>
</protein>
<comment type="caution">
    <text evidence="2">The sequence shown here is derived from an EMBL/GenBank/DDBJ whole genome shotgun (WGS) entry which is preliminary data.</text>
</comment>
<dbReference type="Pfam" id="PF26180">
    <property type="entry name" value="PAP-OAS1"/>
    <property type="match status" value="1"/>
</dbReference>
<dbReference type="SUPFAM" id="SSF81631">
    <property type="entry name" value="PAP/OAS1 substrate-binding domain"/>
    <property type="match status" value="1"/>
</dbReference>
<evidence type="ECO:0000313" key="2">
    <source>
        <dbReference type="EMBL" id="CAG9326961.1"/>
    </source>
</evidence>
<organism evidence="2 3">
    <name type="scientific">Blepharisma stoltei</name>
    <dbReference type="NCBI Taxonomy" id="1481888"/>
    <lineage>
        <taxon>Eukaryota</taxon>
        <taxon>Sar</taxon>
        <taxon>Alveolata</taxon>
        <taxon>Ciliophora</taxon>
        <taxon>Postciliodesmatophora</taxon>
        <taxon>Heterotrichea</taxon>
        <taxon>Heterotrichida</taxon>
        <taxon>Blepharismidae</taxon>
        <taxon>Blepharisma</taxon>
    </lineage>
</organism>
<dbReference type="PANTHER" id="PTHR45979:SF30">
    <property type="entry name" value="NUCLEOTIDYLTRANSFERASE"/>
    <property type="match status" value="1"/>
</dbReference>
<dbReference type="InterPro" id="IPR058921">
    <property type="entry name" value="PAP/OAS1-rel"/>
</dbReference>
<dbReference type="PANTHER" id="PTHR45979">
    <property type="entry name" value="PAP/OAS1 SUBSTRATE-BINDING DOMAIN SUPERFAMILY"/>
    <property type="match status" value="1"/>
</dbReference>
<dbReference type="EMBL" id="CAJZBQ010000041">
    <property type="protein sequence ID" value="CAG9326961.1"/>
    <property type="molecule type" value="Genomic_DNA"/>
</dbReference>
<dbReference type="InterPro" id="IPR058920">
    <property type="entry name" value="PAP-OAS1-bd-rel"/>
</dbReference>
<dbReference type="Gene3D" id="1.10.1410.10">
    <property type="match status" value="1"/>
</dbReference>
<dbReference type="SUPFAM" id="SSF81301">
    <property type="entry name" value="Nucleotidyltransferase"/>
    <property type="match status" value="1"/>
</dbReference>
<dbReference type="InterPro" id="IPR043519">
    <property type="entry name" value="NT_sf"/>
</dbReference>
<dbReference type="AlphaFoldDB" id="A0AAU9JR05"/>
<keyword evidence="3" id="KW-1185">Reference proteome</keyword>
<dbReference type="Gene3D" id="3.30.460.10">
    <property type="entry name" value="Beta Polymerase, domain 2"/>
    <property type="match status" value="1"/>
</dbReference>
<evidence type="ECO:0000313" key="3">
    <source>
        <dbReference type="Proteomes" id="UP001162131"/>
    </source>
</evidence>
<evidence type="ECO:0000259" key="1">
    <source>
        <dbReference type="Pfam" id="PF26180"/>
    </source>
</evidence>
<accession>A0AAU9JR05</accession>
<dbReference type="Proteomes" id="UP001162131">
    <property type="component" value="Unassembled WGS sequence"/>
</dbReference>
<reference evidence="2" key="1">
    <citation type="submission" date="2021-09" db="EMBL/GenBank/DDBJ databases">
        <authorList>
            <consortium name="AG Swart"/>
            <person name="Singh M."/>
            <person name="Singh A."/>
            <person name="Seah K."/>
            <person name="Emmerich C."/>
        </authorList>
    </citation>
    <scope>NUCLEOTIDE SEQUENCE</scope>
    <source>
        <strain evidence="2">ATCC30299</strain>
    </source>
</reference>
<gene>
    <name evidence="2" type="ORF">BSTOLATCC_MIC42220</name>
</gene>